<reference evidence="6 7" key="1">
    <citation type="submission" date="2015-09" db="EMBL/GenBank/DDBJ databases">
        <title>Host preference determinants of Valsa canker pathogens revealed by comparative genomics.</title>
        <authorList>
            <person name="Yin Z."/>
            <person name="Huang L."/>
        </authorList>
    </citation>
    <scope>NUCLEOTIDE SEQUENCE [LARGE SCALE GENOMIC DNA]</scope>
    <source>
        <strain evidence="6 7">YSFL</strain>
    </source>
</reference>
<dbReference type="SMART" id="SM00906">
    <property type="entry name" value="Fungal_trans"/>
    <property type="match status" value="1"/>
</dbReference>
<feature type="region of interest" description="Disordered" evidence="4">
    <location>
        <begin position="543"/>
        <end position="575"/>
    </location>
</feature>
<organism evidence="6 7">
    <name type="scientific">Cytospora chrysosperma</name>
    <name type="common">Cytospora canker fungus</name>
    <name type="synonym">Sphaeria chrysosperma</name>
    <dbReference type="NCBI Taxonomy" id="252740"/>
    <lineage>
        <taxon>Eukaryota</taxon>
        <taxon>Fungi</taxon>
        <taxon>Dikarya</taxon>
        <taxon>Ascomycota</taxon>
        <taxon>Pezizomycotina</taxon>
        <taxon>Sordariomycetes</taxon>
        <taxon>Sordariomycetidae</taxon>
        <taxon>Diaporthales</taxon>
        <taxon>Cytosporaceae</taxon>
        <taxon>Cytospora</taxon>
    </lineage>
</organism>
<dbReference type="PROSITE" id="PS50048">
    <property type="entry name" value="ZN2_CY6_FUNGAL_2"/>
    <property type="match status" value="1"/>
</dbReference>
<keyword evidence="7" id="KW-1185">Reference proteome</keyword>
<sequence length="791" mass="87386">MVDTTQAPSQPTPYMYFRSCELCRQRKVKCDRQRPCSNCARSGATCVYPPGRGRAPKRYQRVENARLIDKLARLESMIKHMASENGVDQDVTPTDSEMGVHNPELSKPLAPVKSAHQKTGIAYGSATTATERSTPSGRESPTSSSLDGLFGRLVIGESKSYYVSNVLWANLANEVDEIRDMLLQPEEEEEDEDMMSTKASSSGISTSNAALFGFCALAHSLQSYHPTFAQAVNLFAVYTENVAPQVRLFHMPTLSRVYWDAIASFESLDKNIEALLFAIYYSAVISIDDQQTMSILGVTKDVALERYRFGVEQAMARADLLNTQSIVLLQSAVLFLSTLRSQDESRTTWSLTALIFHIAQTMGIHRDGTIFGLKPFETEMRRRLWWHICILDLRSSEFHGFQPIAHQFSSDTKLPLHVNDDDLYPGMKEFPPVRHEATDMTLLLLRCEALSTAWKIGLGSPGLPTLPIPWRAGEAGPSGSGGMSLEERKAIVRDLEGRLKDTYFRNCDPSNPLLIIYTTVADLIIVQFWLLVYQINPDNSFRRSETGATPPSNNVDGKSSASTESSPKASADDETVGDRDHLFRKAIDVLELSVKLLYSRSIAKWLWYSKPHIQWHSVAFVLGEICSRPPSAECDRAWEAAIAIYKVKGTMWRPIRRLMAKAKYVREVQARRQNGRPAGEAGPPAASDIQTETPISGFTPPGLSPKSSWDACGYTPAVTSALGSGFTGNSEPHQGGLGGDADDTLMDLLNLPDNIYTDDLSTFGLSGGSRGFSLGMMGADSALDGWDCQPW</sequence>
<dbReference type="InterPro" id="IPR007219">
    <property type="entry name" value="XnlR_reg_dom"/>
</dbReference>
<feature type="compositionally biased region" description="Low complexity" evidence="4">
    <location>
        <begin position="675"/>
        <end position="686"/>
    </location>
</feature>
<dbReference type="GO" id="GO:0003677">
    <property type="term" value="F:DNA binding"/>
    <property type="evidence" value="ECO:0007669"/>
    <property type="project" value="InterPro"/>
</dbReference>
<name>A0A423WA25_CYTCH</name>
<dbReference type="CDD" id="cd12148">
    <property type="entry name" value="fungal_TF_MHR"/>
    <property type="match status" value="1"/>
</dbReference>
<dbReference type="SUPFAM" id="SSF57701">
    <property type="entry name" value="Zn2/Cys6 DNA-binding domain"/>
    <property type="match status" value="1"/>
</dbReference>
<feature type="compositionally biased region" description="Polar residues" evidence="4">
    <location>
        <begin position="125"/>
        <end position="144"/>
    </location>
</feature>
<dbReference type="CDD" id="cd00067">
    <property type="entry name" value="GAL4"/>
    <property type="match status" value="1"/>
</dbReference>
<dbReference type="SMART" id="SM00066">
    <property type="entry name" value="GAL4"/>
    <property type="match status" value="1"/>
</dbReference>
<dbReference type="InterPro" id="IPR001138">
    <property type="entry name" value="Zn2Cys6_DnaBD"/>
</dbReference>
<feature type="compositionally biased region" description="Polar residues" evidence="4">
    <location>
        <begin position="546"/>
        <end position="557"/>
    </location>
</feature>
<dbReference type="EMBL" id="LJZO01000009">
    <property type="protein sequence ID" value="ROW00178.1"/>
    <property type="molecule type" value="Genomic_DNA"/>
</dbReference>
<feature type="compositionally biased region" description="Low complexity" evidence="4">
    <location>
        <begin position="559"/>
        <end position="569"/>
    </location>
</feature>
<evidence type="ECO:0000256" key="2">
    <source>
        <dbReference type="ARBA" id="ARBA00022723"/>
    </source>
</evidence>
<dbReference type="Gene3D" id="4.10.240.10">
    <property type="entry name" value="Zn(2)-C6 fungal-type DNA-binding domain"/>
    <property type="match status" value="1"/>
</dbReference>
<evidence type="ECO:0000256" key="3">
    <source>
        <dbReference type="ARBA" id="ARBA00023242"/>
    </source>
</evidence>
<dbReference type="InterPro" id="IPR050613">
    <property type="entry name" value="Sec_Metabolite_Reg"/>
</dbReference>
<accession>A0A423WA25</accession>
<dbReference type="STRING" id="252740.A0A423WA25"/>
<dbReference type="PANTHER" id="PTHR31001">
    <property type="entry name" value="UNCHARACTERIZED TRANSCRIPTIONAL REGULATORY PROTEIN"/>
    <property type="match status" value="1"/>
</dbReference>
<comment type="subcellular location">
    <subcellularLocation>
        <location evidence="1">Nucleus</location>
    </subcellularLocation>
</comment>
<comment type="caution">
    <text evidence="6">The sequence shown here is derived from an EMBL/GenBank/DDBJ whole genome shotgun (WGS) entry which is preliminary data.</text>
</comment>
<evidence type="ECO:0000259" key="5">
    <source>
        <dbReference type="PROSITE" id="PS50048"/>
    </source>
</evidence>
<proteinExistence type="predicted"/>
<dbReference type="GO" id="GO:0005634">
    <property type="term" value="C:nucleus"/>
    <property type="evidence" value="ECO:0007669"/>
    <property type="project" value="UniProtKB-SubCell"/>
</dbReference>
<dbReference type="PANTHER" id="PTHR31001:SF57">
    <property type="entry name" value="ZN(II)2CYS6 TRANSCRIPTION FACTOR (EUROFUNG)"/>
    <property type="match status" value="1"/>
</dbReference>
<evidence type="ECO:0000256" key="4">
    <source>
        <dbReference type="SAM" id="MobiDB-lite"/>
    </source>
</evidence>
<dbReference type="PROSITE" id="PS00463">
    <property type="entry name" value="ZN2_CY6_FUNGAL_1"/>
    <property type="match status" value="1"/>
</dbReference>
<dbReference type="InterPro" id="IPR036864">
    <property type="entry name" value="Zn2-C6_fun-type_DNA-bd_sf"/>
</dbReference>
<evidence type="ECO:0000256" key="1">
    <source>
        <dbReference type="ARBA" id="ARBA00004123"/>
    </source>
</evidence>
<dbReference type="Proteomes" id="UP000284375">
    <property type="component" value="Unassembled WGS sequence"/>
</dbReference>
<evidence type="ECO:0000313" key="7">
    <source>
        <dbReference type="Proteomes" id="UP000284375"/>
    </source>
</evidence>
<dbReference type="GO" id="GO:0006351">
    <property type="term" value="P:DNA-templated transcription"/>
    <property type="evidence" value="ECO:0007669"/>
    <property type="project" value="InterPro"/>
</dbReference>
<keyword evidence="2" id="KW-0479">Metal-binding</keyword>
<dbReference type="Pfam" id="PF04082">
    <property type="entry name" value="Fungal_trans"/>
    <property type="match status" value="1"/>
</dbReference>
<feature type="domain" description="Zn(2)-C6 fungal-type" evidence="5">
    <location>
        <begin position="19"/>
        <end position="48"/>
    </location>
</feature>
<feature type="region of interest" description="Disordered" evidence="4">
    <location>
        <begin position="123"/>
        <end position="144"/>
    </location>
</feature>
<keyword evidence="3" id="KW-0539">Nucleus</keyword>
<dbReference type="OrthoDB" id="435881at2759"/>
<feature type="region of interest" description="Disordered" evidence="4">
    <location>
        <begin position="672"/>
        <end position="700"/>
    </location>
</feature>
<dbReference type="GO" id="GO:0000981">
    <property type="term" value="F:DNA-binding transcription factor activity, RNA polymerase II-specific"/>
    <property type="evidence" value="ECO:0007669"/>
    <property type="project" value="InterPro"/>
</dbReference>
<evidence type="ECO:0000313" key="6">
    <source>
        <dbReference type="EMBL" id="ROW00178.1"/>
    </source>
</evidence>
<protein>
    <recommendedName>
        <fullName evidence="5">Zn(2)-C6 fungal-type domain-containing protein</fullName>
    </recommendedName>
</protein>
<gene>
    <name evidence="6" type="ORF">VSDG_03635</name>
</gene>
<dbReference type="Pfam" id="PF00172">
    <property type="entry name" value="Zn_clus"/>
    <property type="match status" value="1"/>
</dbReference>
<dbReference type="GO" id="GO:0008270">
    <property type="term" value="F:zinc ion binding"/>
    <property type="evidence" value="ECO:0007669"/>
    <property type="project" value="InterPro"/>
</dbReference>
<dbReference type="AlphaFoldDB" id="A0A423WA25"/>